<dbReference type="PROSITE" id="PS50835">
    <property type="entry name" value="IG_LIKE"/>
    <property type="match status" value="3"/>
</dbReference>
<dbReference type="InterPro" id="IPR051170">
    <property type="entry name" value="Neural/epithelial_adhesion"/>
</dbReference>
<dbReference type="GO" id="GO:0043005">
    <property type="term" value="C:neuron projection"/>
    <property type="evidence" value="ECO:0007669"/>
    <property type="project" value="TreeGrafter"/>
</dbReference>
<evidence type="ECO:0000313" key="11">
    <source>
        <dbReference type="EMBL" id="KAK4872188.1"/>
    </source>
</evidence>
<evidence type="ECO:0000256" key="9">
    <source>
        <dbReference type="SAM" id="Phobius"/>
    </source>
</evidence>
<gene>
    <name evidence="11" type="ORF">RN001_016312</name>
</gene>
<dbReference type="Pfam" id="PF07679">
    <property type="entry name" value="I-set"/>
    <property type="match status" value="2"/>
</dbReference>
<organism evidence="11 12">
    <name type="scientific">Aquatica leii</name>
    <dbReference type="NCBI Taxonomy" id="1421715"/>
    <lineage>
        <taxon>Eukaryota</taxon>
        <taxon>Metazoa</taxon>
        <taxon>Ecdysozoa</taxon>
        <taxon>Arthropoda</taxon>
        <taxon>Hexapoda</taxon>
        <taxon>Insecta</taxon>
        <taxon>Pterygota</taxon>
        <taxon>Neoptera</taxon>
        <taxon>Endopterygota</taxon>
        <taxon>Coleoptera</taxon>
        <taxon>Polyphaga</taxon>
        <taxon>Elateriformia</taxon>
        <taxon>Elateroidea</taxon>
        <taxon>Lampyridae</taxon>
        <taxon>Luciolinae</taxon>
        <taxon>Aquatica</taxon>
    </lineage>
</organism>
<dbReference type="InterPro" id="IPR036179">
    <property type="entry name" value="Ig-like_dom_sf"/>
</dbReference>
<evidence type="ECO:0000256" key="4">
    <source>
        <dbReference type="ARBA" id="ARBA00022737"/>
    </source>
</evidence>
<dbReference type="Pfam" id="PF13927">
    <property type="entry name" value="Ig_3"/>
    <property type="match status" value="1"/>
</dbReference>
<evidence type="ECO:0000256" key="7">
    <source>
        <dbReference type="ARBA" id="ARBA00023180"/>
    </source>
</evidence>
<dbReference type="GO" id="GO:0005886">
    <property type="term" value="C:plasma membrane"/>
    <property type="evidence" value="ECO:0007669"/>
    <property type="project" value="UniProtKB-SubCell"/>
</dbReference>
<dbReference type="FunFam" id="2.60.40.10:FF:000328">
    <property type="entry name" value="CLUMA_CG000981, isoform A"/>
    <property type="match status" value="1"/>
</dbReference>
<evidence type="ECO:0000259" key="10">
    <source>
        <dbReference type="PROSITE" id="PS50835"/>
    </source>
</evidence>
<accession>A0AAN7SKD9</accession>
<feature type="domain" description="Ig-like" evidence="10">
    <location>
        <begin position="239"/>
        <end position="333"/>
    </location>
</feature>
<dbReference type="EMBL" id="JARPUR010000008">
    <property type="protein sequence ID" value="KAK4872188.1"/>
    <property type="molecule type" value="Genomic_DNA"/>
</dbReference>
<keyword evidence="3" id="KW-0732">Signal</keyword>
<dbReference type="PANTHER" id="PTHR12231">
    <property type="entry name" value="CTX-RELATED TYPE I TRANSMEMBRANE PROTEIN"/>
    <property type="match status" value="1"/>
</dbReference>
<proteinExistence type="predicted"/>
<evidence type="ECO:0000256" key="1">
    <source>
        <dbReference type="ARBA" id="ARBA00004236"/>
    </source>
</evidence>
<evidence type="ECO:0000313" key="12">
    <source>
        <dbReference type="Proteomes" id="UP001353858"/>
    </source>
</evidence>
<dbReference type="InterPro" id="IPR013098">
    <property type="entry name" value="Ig_I-set"/>
</dbReference>
<dbReference type="AlphaFoldDB" id="A0AAN7SKD9"/>
<keyword evidence="7" id="KW-0325">Glycoprotein</keyword>
<keyword evidence="9" id="KW-0812">Transmembrane</keyword>
<dbReference type="InterPro" id="IPR003599">
    <property type="entry name" value="Ig_sub"/>
</dbReference>
<keyword evidence="2" id="KW-1003">Cell membrane</keyword>
<name>A0AAN7SKD9_9COLE</name>
<evidence type="ECO:0000256" key="2">
    <source>
        <dbReference type="ARBA" id="ARBA00022475"/>
    </source>
</evidence>
<protein>
    <recommendedName>
        <fullName evidence="10">Ig-like domain-containing protein</fullName>
    </recommendedName>
</protein>
<feature type="domain" description="Ig-like" evidence="10">
    <location>
        <begin position="38"/>
        <end position="139"/>
    </location>
</feature>
<dbReference type="SMART" id="SM00409">
    <property type="entry name" value="IG"/>
    <property type="match status" value="3"/>
</dbReference>
<dbReference type="InterPro" id="IPR007110">
    <property type="entry name" value="Ig-like_dom"/>
</dbReference>
<dbReference type="Gene3D" id="2.60.40.10">
    <property type="entry name" value="Immunoglobulins"/>
    <property type="match status" value="3"/>
</dbReference>
<dbReference type="InterPro" id="IPR013783">
    <property type="entry name" value="Ig-like_fold"/>
</dbReference>
<evidence type="ECO:0000256" key="8">
    <source>
        <dbReference type="ARBA" id="ARBA00023319"/>
    </source>
</evidence>
<dbReference type="SUPFAM" id="SSF48726">
    <property type="entry name" value="Immunoglobulin"/>
    <property type="match status" value="3"/>
</dbReference>
<sequence>MHTLSLVSATITLSSATGYFVATLLVSAIVVHGEAFQPEFTEPITNLTVPVGRDAVFRCLVQHLGGYRVGWVKVDTKAIQAIHHNLITHNPRVSISHSNHVVWNLHIRGVQEEDGGVYMCQINTDPMLSQTGTLKVVVSPDFVFDETSGDILVGEGASTFLTCKATGRPSPRIEWRREDGKEVILRNGTSRVRVPSIDGPIFNMSKISRSEMGSYFCIAANGVPPAVSKRITVSVTFSPVIQVPNQLVGAPAGTDVTVECIIESFPKSINYWLGTAGEMLLTDNKHDVLEIVLSPYELQMSLTVKNFQRRDVGTYACMAKNSFGGVESSIRLYEIPGPTGPYHFNFDEEDYNEQYGSAENERDVQLSNRVAERGRRPSLQLTLGSARSTRHTYSSNHVPLNRASTCTTISISITSVTVFSLFVFILFTM</sequence>
<keyword evidence="5 9" id="KW-0472">Membrane</keyword>
<evidence type="ECO:0000256" key="6">
    <source>
        <dbReference type="ARBA" id="ARBA00023157"/>
    </source>
</evidence>
<feature type="transmembrane region" description="Helical" evidence="9">
    <location>
        <begin position="409"/>
        <end position="427"/>
    </location>
</feature>
<feature type="domain" description="Ig-like" evidence="10">
    <location>
        <begin position="140"/>
        <end position="234"/>
    </location>
</feature>
<comment type="subcellular location">
    <subcellularLocation>
        <location evidence="1">Cell membrane</location>
    </subcellularLocation>
</comment>
<dbReference type="SMART" id="SM00408">
    <property type="entry name" value="IGc2"/>
    <property type="match status" value="3"/>
</dbReference>
<reference evidence="12" key="1">
    <citation type="submission" date="2023-01" db="EMBL/GenBank/DDBJ databases">
        <title>Key to firefly adult light organ development and bioluminescence: homeobox transcription factors regulate luciferase expression and transportation to peroxisome.</title>
        <authorList>
            <person name="Fu X."/>
        </authorList>
    </citation>
    <scope>NUCLEOTIDE SEQUENCE [LARGE SCALE GENOMIC DNA]</scope>
</reference>
<keyword evidence="8" id="KW-0393">Immunoglobulin domain</keyword>
<keyword evidence="9" id="KW-1133">Transmembrane helix</keyword>
<comment type="caution">
    <text evidence="11">The sequence shown here is derived from an EMBL/GenBank/DDBJ whole genome shotgun (WGS) entry which is preliminary data.</text>
</comment>
<evidence type="ECO:0000256" key="5">
    <source>
        <dbReference type="ARBA" id="ARBA00023136"/>
    </source>
</evidence>
<dbReference type="Proteomes" id="UP001353858">
    <property type="component" value="Unassembled WGS sequence"/>
</dbReference>
<keyword evidence="4" id="KW-0677">Repeat</keyword>
<evidence type="ECO:0000256" key="3">
    <source>
        <dbReference type="ARBA" id="ARBA00022729"/>
    </source>
</evidence>
<keyword evidence="12" id="KW-1185">Reference proteome</keyword>
<dbReference type="PANTHER" id="PTHR12231:SF255">
    <property type="entry name" value="DPR-INTERACTING PROTEIN ALPHA, ISOFORM A"/>
    <property type="match status" value="1"/>
</dbReference>
<keyword evidence="6" id="KW-1015">Disulfide bond</keyword>
<dbReference type="InterPro" id="IPR003598">
    <property type="entry name" value="Ig_sub2"/>
</dbReference>